<dbReference type="GO" id="GO:0010215">
    <property type="term" value="P:cellulose microfibril organization"/>
    <property type="evidence" value="ECO:0007669"/>
    <property type="project" value="InterPro"/>
</dbReference>
<accession>A0A453I9L2</accession>
<dbReference type="Proteomes" id="UP000015105">
    <property type="component" value="Chromosome 4D"/>
</dbReference>
<feature type="domain" description="COBRA C-terminal" evidence="9">
    <location>
        <begin position="541"/>
        <end position="749"/>
    </location>
</feature>
<dbReference type="Pfam" id="PF25079">
    <property type="entry name" value="COB_C"/>
    <property type="match status" value="1"/>
</dbReference>
<keyword evidence="8" id="KW-0812">Transmembrane</keyword>
<keyword evidence="11" id="KW-1185">Reference proteome</keyword>
<comment type="similarity">
    <text evidence="2">Belongs to the COBRA family.</text>
</comment>
<feature type="transmembrane region" description="Helical" evidence="8">
    <location>
        <begin position="759"/>
        <end position="777"/>
    </location>
</feature>
<organism evidence="10 11">
    <name type="scientific">Aegilops tauschii subsp. strangulata</name>
    <name type="common">Goatgrass</name>
    <dbReference type="NCBI Taxonomy" id="200361"/>
    <lineage>
        <taxon>Eukaryota</taxon>
        <taxon>Viridiplantae</taxon>
        <taxon>Streptophyta</taxon>
        <taxon>Embryophyta</taxon>
        <taxon>Tracheophyta</taxon>
        <taxon>Spermatophyta</taxon>
        <taxon>Magnoliopsida</taxon>
        <taxon>Liliopsida</taxon>
        <taxon>Poales</taxon>
        <taxon>Poaceae</taxon>
        <taxon>BOP clade</taxon>
        <taxon>Pooideae</taxon>
        <taxon>Triticodae</taxon>
        <taxon>Triticeae</taxon>
        <taxon>Triticinae</taxon>
        <taxon>Aegilops</taxon>
    </lineage>
</organism>
<evidence type="ECO:0000256" key="4">
    <source>
        <dbReference type="ARBA" id="ARBA00022729"/>
    </source>
</evidence>
<evidence type="ECO:0000256" key="1">
    <source>
        <dbReference type="ARBA" id="ARBA00004236"/>
    </source>
</evidence>
<sequence length="779" mass="83885">GTLLPSPRPRLVSPAGVAFHALLFKPRKTRPSLPSRNENKTTRTRTEGGSSKQAAVARTPLRQFKPTTPLVFLPLPQLCHALSNRFIYLLPRLAPPQIASSLADPAMAGSIASQAVVLGAILLLAGLAAAQQTPRAPAAAAAPAPDPGCNGIQLTYNLQGREKIRPFVPDRSKQPYSFKANASVLNGGTRPLRSWSMLVTFGHDEILVGVGGAVLTGGAELPYNTTEDAGNATSFSGYPQTDLLTPIATAGDITQIQASVGLVGTLFAGPRGLVPEPLPTALTLDDPDYNCPAATNVTATMLTTCCLLTPEAEANATVPEANATDPTKSFLPRRTGDLVITYDVVQAYPTSYLALVTLENNAKLGRLDNWRLSWEWRRGEFIYSMKGAHPLEVDVNECIYGAPGQYYQSLDFSQVLNCEKKPVILDLPLSRYNDTQMGKIEHCCRNGTILPKSMDAAQSKSAFQMQVFKMPPDTNRTKLFPPANFKISGGSSLNPDYSCGQPVPVSPTGFPNPSGLDSTTLAVATWQVVCNITTAKGAKPKCCVTFSAHYNDSVIPCNTCACGCPVNRRGPTCSTTAPSMILPPEALLVPFDNRTQKAQAWAQLKHYNVPRPMPCGDFCGVSINWHVSTDFNKGWSARVTLFNWGDVDMANWFAAMVMDKAYDGFEKAYSFNATAEGNNTIFMQGLEGLNYLVKQTNMSGSDYLVPGKQQSVLSFTKKLTPDIDVVAGDGFPTKVFFNGDECAMPQRLPIKSGGFRTHLSSAFALVLLMAASALLLLQQ</sequence>
<reference evidence="10" key="5">
    <citation type="journal article" date="2021" name="G3 (Bethesda)">
        <title>Aegilops tauschii genome assembly Aet v5.0 features greater sequence contiguity and improved annotation.</title>
        <authorList>
            <person name="Wang L."/>
            <person name="Zhu T."/>
            <person name="Rodriguez J.C."/>
            <person name="Deal K.R."/>
            <person name="Dubcovsky J."/>
            <person name="McGuire P.E."/>
            <person name="Lux T."/>
            <person name="Spannagl M."/>
            <person name="Mayer K.F.X."/>
            <person name="Baldrich P."/>
            <person name="Meyers B.C."/>
            <person name="Huo N."/>
            <person name="Gu Y.Q."/>
            <person name="Zhou H."/>
            <person name="Devos K.M."/>
            <person name="Bennetzen J.L."/>
            <person name="Unver T."/>
            <person name="Budak H."/>
            <person name="Gulick P.J."/>
            <person name="Galiba G."/>
            <person name="Kalapos B."/>
            <person name="Nelson D.R."/>
            <person name="Li P."/>
            <person name="You F.M."/>
            <person name="Luo M.C."/>
            <person name="Dvorak J."/>
        </authorList>
    </citation>
    <scope>NUCLEOTIDE SEQUENCE [LARGE SCALE GENOMIC DNA]</scope>
    <source>
        <strain evidence="10">cv. AL8/78</strain>
    </source>
</reference>
<reference evidence="11" key="2">
    <citation type="journal article" date="2017" name="Nat. Plants">
        <title>The Aegilops tauschii genome reveals multiple impacts of transposons.</title>
        <authorList>
            <person name="Zhao G."/>
            <person name="Zou C."/>
            <person name="Li K."/>
            <person name="Wang K."/>
            <person name="Li T."/>
            <person name="Gao L."/>
            <person name="Zhang X."/>
            <person name="Wang H."/>
            <person name="Yang Z."/>
            <person name="Liu X."/>
            <person name="Jiang W."/>
            <person name="Mao L."/>
            <person name="Kong X."/>
            <person name="Jiao Y."/>
            <person name="Jia J."/>
        </authorList>
    </citation>
    <scope>NUCLEOTIDE SEQUENCE [LARGE SCALE GENOMIC DNA]</scope>
    <source>
        <strain evidence="11">cv. AL8/78</strain>
    </source>
</reference>
<evidence type="ECO:0000256" key="6">
    <source>
        <dbReference type="ARBA" id="ARBA00023180"/>
    </source>
</evidence>
<dbReference type="Gramene" id="AET4Gv20491000.1">
    <property type="protein sequence ID" value="AET4Gv20491000.1"/>
    <property type="gene ID" value="AET4Gv20491000"/>
</dbReference>
<evidence type="ECO:0000256" key="8">
    <source>
        <dbReference type="SAM" id="Phobius"/>
    </source>
</evidence>
<dbReference type="Pfam" id="PF04833">
    <property type="entry name" value="COBRA"/>
    <property type="match status" value="1"/>
</dbReference>
<feature type="region of interest" description="Disordered" evidence="7">
    <location>
        <begin position="28"/>
        <end position="57"/>
    </location>
</feature>
<evidence type="ECO:0000256" key="2">
    <source>
        <dbReference type="ARBA" id="ARBA00005507"/>
    </source>
</evidence>
<dbReference type="InterPro" id="IPR056900">
    <property type="entry name" value="COB_C"/>
</dbReference>
<dbReference type="GO" id="GO:0005886">
    <property type="term" value="C:plasma membrane"/>
    <property type="evidence" value="ECO:0007669"/>
    <property type="project" value="UniProtKB-SubCell"/>
</dbReference>
<dbReference type="EnsemblPlants" id="AET4Gv20491000.1">
    <property type="protein sequence ID" value="AET4Gv20491000.1"/>
    <property type="gene ID" value="AET4Gv20491000"/>
</dbReference>
<name>A0A453I9L2_AEGTS</name>
<feature type="compositionally biased region" description="Basic and acidic residues" evidence="7">
    <location>
        <begin position="37"/>
        <end position="46"/>
    </location>
</feature>
<keyword evidence="6" id="KW-0325">Glycoprotein</keyword>
<proteinExistence type="inferred from homology"/>
<keyword evidence="5 8" id="KW-0472">Membrane</keyword>
<dbReference type="STRING" id="200361.A0A453I9L2"/>
<reference evidence="11" key="1">
    <citation type="journal article" date="2014" name="Science">
        <title>Ancient hybridizations among the ancestral genomes of bread wheat.</title>
        <authorList>
            <consortium name="International Wheat Genome Sequencing Consortium,"/>
            <person name="Marcussen T."/>
            <person name="Sandve S.R."/>
            <person name="Heier L."/>
            <person name="Spannagl M."/>
            <person name="Pfeifer M."/>
            <person name="Jakobsen K.S."/>
            <person name="Wulff B.B."/>
            <person name="Steuernagel B."/>
            <person name="Mayer K.F."/>
            <person name="Olsen O.A."/>
        </authorList>
    </citation>
    <scope>NUCLEOTIDE SEQUENCE [LARGE SCALE GENOMIC DNA]</scope>
    <source>
        <strain evidence="11">cv. AL8/78</strain>
    </source>
</reference>
<dbReference type="PANTHER" id="PTHR31052:SF3">
    <property type="entry name" value="COBRA-LIKE PROTEIN 7"/>
    <property type="match status" value="1"/>
</dbReference>
<keyword evidence="3" id="KW-1003">Cell membrane</keyword>
<keyword evidence="8" id="KW-1133">Transmembrane helix</keyword>
<evidence type="ECO:0000256" key="5">
    <source>
        <dbReference type="ARBA" id="ARBA00023136"/>
    </source>
</evidence>
<evidence type="ECO:0000256" key="7">
    <source>
        <dbReference type="SAM" id="MobiDB-lite"/>
    </source>
</evidence>
<reference evidence="10" key="4">
    <citation type="submission" date="2019-03" db="UniProtKB">
        <authorList>
            <consortium name="EnsemblPlants"/>
        </authorList>
    </citation>
    <scope>IDENTIFICATION</scope>
</reference>
<evidence type="ECO:0000313" key="10">
    <source>
        <dbReference type="EnsemblPlants" id="AET4Gv20491000.1"/>
    </source>
</evidence>
<dbReference type="AlphaFoldDB" id="A0A453I9L2"/>
<keyword evidence="4" id="KW-0732">Signal</keyword>
<comment type="subcellular location">
    <subcellularLocation>
        <location evidence="1">Cell membrane</location>
    </subcellularLocation>
</comment>
<protein>
    <recommendedName>
        <fullName evidence="9">COBRA C-terminal domain-containing protein</fullName>
    </recommendedName>
</protein>
<evidence type="ECO:0000313" key="11">
    <source>
        <dbReference type="Proteomes" id="UP000015105"/>
    </source>
</evidence>
<reference evidence="10" key="3">
    <citation type="journal article" date="2017" name="Nature">
        <title>Genome sequence of the progenitor of the wheat D genome Aegilops tauschii.</title>
        <authorList>
            <person name="Luo M.C."/>
            <person name="Gu Y.Q."/>
            <person name="Puiu D."/>
            <person name="Wang H."/>
            <person name="Twardziok S.O."/>
            <person name="Deal K.R."/>
            <person name="Huo N."/>
            <person name="Zhu T."/>
            <person name="Wang L."/>
            <person name="Wang Y."/>
            <person name="McGuire P.E."/>
            <person name="Liu S."/>
            <person name="Long H."/>
            <person name="Ramasamy R.K."/>
            <person name="Rodriguez J.C."/>
            <person name="Van S.L."/>
            <person name="Yuan L."/>
            <person name="Wang Z."/>
            <person name="Xia Z."/>
            <person name="Xiao L."/>
            <person name="Anderson O.D."/>
            <person name="Ouyang S."/>
            <person name="Liang Y."/>
            <person name="Zimin A.V."/>
            <person name="Pertea G."/>
            <person name="Qi P."/>
            <person name="Bennetzen J.L."/>
            <person name="Dai X."/>
            <person name="Dawson M.W."/>
            <person name="Muller H.G."/>
            <person name="Kugler K."/>
            <person name="Rivarola-Duarte L."/>
            <person name="Spannagl M."/>
            <person name="Mayer K.F.X."/>
            <person name="Lu F.H."/>
            <person name="Bevan M.W."/>
            <person name="Leroy P."/>
            <person name="Li P."/>
            <person name="You F.M."/>
            <person name="Sun Q."/>
            <person name="Liu Z."/>
            <person name="Lyons E."/>
            <person name="Wicker T."/>
            <person name="Salzberg S.L."/>
            <person name="Devos K.M."/>
            <person name="Dvorak J."/>
        </authorList>
    </citation>
    <scope>NUCLEOTIDE SEQUENCE [LARGE SCALE GENOMIC DNA]</scope>
    <source>
        <strain evidence="10">cv. AL8/78</strain>
    </source>
</reference>
<dbReference type="InterPro" id="IPR006918">
    <property type="entry name" value="COBRA_pln"/>
</dbReference>
<evidence type="ECO:0000256" key="3">
    <source>
        <dbReference type="ARBA" id="ARBA00022475"/>
    </source>
</evidence>
<dbReference type="PANTHER" id="PTHR31052">
    <property type="entry name" value="COBRA-LIKE PROTEIN 7"/>
    <property type="match status" value="1"/>
</dbReference>
<evidence type="ECO:0000259" key="9">
    <source>
        <dbReference type="Pfam" id="PF25079"/>
    </source>
</evidence>